<dbReference type="AlphaFoldDB" id="A0A3L6N255"/>
<comment type="caution">
    <text evidence="2">The sequence shown here is derived from an EMBL/GenBank/DDBJ whole genome shotgun (WGS) entry which is preliminary data.</text>
</comment>
<dbReference type="Proteomes" id="UP000270866">
    <property type="component" value="Unassembled WGS sequence"/>
</dbReference>
<sequence>MQTRNTIRVPSSPRSAQSRTGSPDHQTNQLSNDDSTPTVFEKNTLFLPKELKLIGPSNWEQFSPAQKAILRINGLEDAVFGDYPSEDQMTTDQKIKAAKAAISIRGNCTGEALSQLVGMEDPKEMFNLLQGYCVGSGPVVECWRVHPQLQD</sequence>
<accession>A0A3L6N255</accession>
<protein>
    <submittedName>
        <fullName evidence="2">Uncharacterized protein</fullName>
    </submittedName>
</protein>
<name>A0A3L6N255_FUSOX</name>
<evidence type="ECO:0000313" key="2">
    <source>
        <dbReference type="EMBL" id="RKK10917.1"/>
    </source>
</evidence>
<evidence type="ECO:0000313" key="3">
    <source>
        <dbReference type="Proteomes" id="UP000270866"/>
    </source>
</evidence>
<organism evidence="2 3">
    <name type="scientific">Fusarium oxysporum f. sp. cepae</name>
    <dbReference type="NCBI Taxonomy" id="396571"/>
    <lineage>
        <taxon>Eukaryota</taxon>
        <taxon>Fungi</taxon>
        <taxon>Dikarya</taxon>
        <taxon>Ascomycota</taxon>
        <taxon>Pezizomycotina</taxon>
        <taxon>Sordariomycetes</taxon>
        <taxon>Hypocreomycetidae</taxon>
        <taxon>Hypocreales</taxon>
        <taxon>Nectriaceae</taxon>
        <taxon>Fusarium</taxon>
        <taxon>Fusarium oxysporum species complex</taxon>
    </lineage>
</organism>
<gene>
    <name evidence="2" type="ORF">BFJ65_g14911</name>
</gene>
<evidence type="ECO:0000256" key="1">
    <source>
        <dbReference type="SAM" id="MobiDB-lite"/>
    </source>
</evidence>
<proteinExistence type="predicted"/>
<dbReference type="EMBL" id="MRCU01000010">
    <property type="protein sequence ID" value="RKK10917.1"/>
    <property type="molecule type" value="Genomic_DNA"/>
</dbReference>
<reference evidence="2 3" key="1">
    <citation type="journal article" date="2018" name="Sci. Rep.">
        <title>Characterisation of pathogen-specific regions and novel effector candidates in Fusarium oxysporum f. sp. cepae.</title>
        <authorList>
            <person name="Armitage A.D."/>
            <person name="Taylor A."/>
            <person name="Sobczyk M.K."/>
            <person name="Baxter L."/>
            <person name="Greenfield B.P."/>
            <person name="Bates H.J."/>
            <person name="Wilson F."/>
            <person name="Jackson A.C."/>
            <person name="Ott S."/>
            <person name="Harrison R.J."/>
            <person name="Clarkson J.P."/>
        </authorList>
    </citation>
    <scope>NUCLEOTIDE SEQUENCE [LARGE SCALE GENOMIC DNA]</scope>
    <source>
        <strain evidence="2 3">FoC_Fus2</strain>
    </source>
</reference>
<feature type="region of interest" description="Disordered" evidence="1">
    <location>
        <begin position="1"/>
        <end position="37"/>
    </location>
</feature>